<dbReference type="InterPro" id="IPR011765">
    <property type="entry name" value="Pept_M16_N"/>
</dbReference>
<dbReference type="RefSeq" id="WP_039590721.1">
    <property type="nucleotide sequence ID" value="NZ_JQGJ02000003.1"/>
</dbReference>
<keyword evidence="7" id="KW-0378">Hydrolase</keyword>
<dbReference type="Proteomes" id="UP000030949">
    <property type="component" value="Unassembled WGS sequence"/>
</dbReference>
<dbReference type="Pfam" id="PF05193">
    <property type="entry name" value="Peptidase_M16_C"/>
    <property type="match status" value="1"/>
</dbReference>
<dbReference type="InterPro" id="IPR054733">
    <property type="entry name" value="PqqF_C_3"/>
</dbReference>
<evidence type="ECO:0000256" key="14">
    <source>
        <dbReference type="SAM" id="MobiDB-lite"/>
    </source>
</evidence>
<evidence type="ECO:0000256" key="3">
    <source>
        <dbReference type="ARBA" id="ARBA00007261"/>
    </source>
</evidence>
<comment type="caution">
    <text evidence="19">The sequence shown here is derived from an EMBL/GenBank/DDBJ whole genome shotgun (WGS) entry which is preliminary data.</text>
</comment>
<feature type="domain" description="Peptidase M16 N-terminal" evidence="15">
    <location>
        <begin position="20"/>
        <end position="146"/>
    </location>
</feature>
<dbReference type="GO" id="GO:0006508">
    <property type="term" value="P:proteolysis"/>
    <property type="evidence" value="ECO:0007669"/>
    <property type="project" value="UniProtKB-KW"/>
</dbReference>
<accession>A0A0B1Z3V7</accession>
<comment type="similarity">
    <text evidence="3 13">Belongs to the peptidase M16 family.</text>
</comment>
<dbReference type="PANTHER" id="PTHR43690:SF18">
    <property type="entry name" value="INSULIN-DEGRADING ENZYME-RELATED"/>
    <property type="match status" value="1"/>
</dbReference>
<evidence type="ECO:0000256" key="11">
    <source>
        <dbReference type="ARBA" id="ARBA00024932"/>
    </source>
</evidence>
<evidence type="ECO:0000256" key="8">
    <source>
        <dbReference type="ARBA" id="ARBA00022833"/>
    </source>
</evidence>
<dbReference type="Pfam" id="PF22455">
    <property type="entry name" value="PqqF_C_3"/>
    <property type="match status" value="1"/>
</dbReference>
<dbReference type="InterPro" id="IPR050626">
    <property type="entry name" value="Peptidase_M16"/>
</dbReference>
<keyword evidence="6" id="KW-0479">Metal-binding</keyword>
<dbReference type="GO" id="GO:0008270">
    <property type="term" value="F:zinc ion binding"/>
    <property type="evidence" value="ECO:0007669"/>
    <property type="project" value="InterPro"/>
</dbReference>
<keyword evidence="5" id="KW-0645">Protease</keyword>
<evidence type="ECO:0000256" key="13">
    <source>
        <dbReference type="RuleBase" id="RU004447"/>
    </source>
</evidence>
<evidence type="ECO:0000256" key="4">
    <source>
        <dbReference type="ARBA" id="ARBA00015088"/>
    </source>
</evidence>
<keyword evidence="9" id="KW-0884">PQQ biosynthesis</keyword>
<protein>
    <recommendedName>
        <fullName evidence="4">Coenzyme PQQ synthesis protein F</fullName>
    </recommendedName>
    <alternativeName>
        <fullName evidence="12">Pyrroloquinoline quinone biosynthesis protein F</fullName>
    </alternativeName>
</protein>
<comment type="function">
    <text evidence="11">Required for coenzyme pyrroloquinoline quinone (PQQ) biosynthesis. It is thought that this protein is a protease that cleaves peptides bond in a small peptide (gene pqqA), providing the glutamate and tyrosine residues which are necessary for the synthesis of PQQ.</text>
</comment>
<evidence type="ECO:0000256" key="1">
    <source>
        <dbReference type="ARBA" id="ARBA00001947"/>
    </source>
</evidence>
<evidence type="ECO:0000256" key="5">
    <source>
        <dbReference type="ARBA" id="ARBA00022670"/>
    </source>
</evidence>
<dbReference type="Pfam" id="PF22456">
    <property type="entry name" value="PqqF-like_C_4"/>
    <property type="match status" value="1"/>
</dbReference>
<comment type="cofactor">
    <cofactor evidence="1">
        <name>Zn(2+)</name>
        <dbReference type="ChEBI" id="CHEBI:29105"/>
    </cofactor>
</comment>
<dbReference type="PROSITE" id="PS00143">
    <property type="entry name" value="INSULINASE"/>
    <property type="match status" value="1"/>
</dbReference>
<dbReference type="InterPro" id="IPR011249">
    <property type="entry name" value="Metalloenz_LuxS/M16"/>
</dbReference>
<evidence type="ECO:0000259" key="18">
    <source>
        <dbReference type="Pfam" id="PF22456"/>
    </source>
</evidence>
<feature type="domain" description="Coenzyme PQQ synthesis protein F C-terminal lobe" evidence="17">
    <location>
        <begin position="460"/>
        <end position="587"/>
    </location>
</feature>
<dbReference type="Pfam" id="PF00675">
    <property type="entry name" value="Peptidase_M16"/>
    <property type="match status" value="1"/>
</dbReference>
<evidence type="ECO:0000256" key="6">
    <source>
        <dbReference type="ARBA" id="ARBA00022723"/>
    </source>
</evidence>
<evidence type="ECO:0000259" key="15">
    <source>
        <dbReference type="Pfam" id="PF00675"/>
    </source>
</evidence>
<dbReference type="GO" id="GO:0018189">
    <property type="term" value="P:pyrroloquinoline quinone biosynthetic process"/>
    <property type="evidence" value="ECO:0007669"/>
    <property type="project" value="UniProtKB-UniPathway"/>
</dbReference>
<evidence type="ECO:0000313" key="20">
    <source>
        <dbReference type="Proteomes" id="UP000030949"/>
    </source>
</evidence>
<evidence type="ECO:0000313" key="19">
    <source>
        <dbReference type="EMBL" id="KHK65285.1"/>
    </source>
</evidence>
<dbReference type="GO" id="GO:0004222">
    <property type="term" value="F:metalloendopeptidase activity"/>
    <property type="evidence" value="ECO:0007669"/>
    <property type="project" value="InterPro"/>
</dbReference>
<sequence>MPAPDSLRPPTETLTNGLQVTLRHAPGLKRSAAVLRVEAGSHDAPEAWPGLAHFLEHLFFLGTARFPAGQDLMAYVRDHGGQVNARTSERITEFFLELPPSALPGGLERLADMLAHPRLDEADQMREREVLHAEFIAWSQDATAQRQVALYEGLSEEHPLRGFHAGNRDSLAVPEPGFQLALHDFFQRFYHSGQMSLSLAGPQGTDALAALAVQFGNSIPSSETQVRQAPPKLMTSTETGYQLARQGSLDALFAFENLPAASPQTFDFLCHWLNTHKPGGLLATLRQRGLADSLKAMSLYEFSGQALLHIELKLDSDRAPTDSQPLLRDWLGFFAAQDDWASMRQEFAAFRQRQQETATALQLARWDSEGRHGPLSENHLMRLREVLKQLHAVDHPVEPWRLPSPNPFLQATREPPRAGLIRGQTSAHRGLRTFAQDRSRGRRERSPLQFSQALPDTSPEGAVYLRWQFAAPASPDLQSRLDRHSADLREDARQAGVDVVFDSDAEQCLLKLIGLQAPMPSVFEHLMEKLRQPLPPVLADSEAPLIPIRQLLRELPIFFQQNPRHASPSLRGSDQSVWTNAQWDGLAVGLTAATQAALAPVLARTPGVAREEPELTVAPVPVRTWHTHKTLGDDHALLMFCPTPTEDLSDEAGWRLLAHLCQTPYYQRLRVELQLGYAVFSGLKQIHGRTGLLLGAQSPGASAAQLSEHMTQFLETLPKLVEQIDDSILASQQQALASQMNSAEMPIAQAAELLWQGKLAGRPSDYLQRLPDAITSMTREQLIDSAYRLVQAQGGRFCLSNAPCPGMPWQAAAR</sequence>
<dbReference type="UniPathway" id="UPA00539"/>
<evidence type="ECO:0000259" key="17">
    <source>
        <dbReference type="Pfam" id="PF22455"/>
    </source>
</evidence>
<evidence type="ECO:0000256" key="9">
    <source>
        <dbReference type="ARBA" id="ARBA00022905"/>
    </source>
</evidence>
<name>A0A0B1Z3V7_9PSED</name>
<evidence type="ECO:0000256" key="10">
    <source>
        <dbReference type="ARBA" id="ARBA00023049"/>
    </source>
</evidence>
<keyword evidence="10" id="KW-0482">Metalloprotease</keyword>
<keyword evidence="8" id="KW-0862">Zinc</keyword>
<dbReference type="PANTHER" id="PTHR43690">
    <property type="entry name" value="NARDILYSIN"/>
    <property type="match status" value="1"/>
</dbReference>
<comment type="pathway">
    <text evidence="2">Cofactor biosynthesis; pyrroloquinoline quinone biosynthesis.</text>
</comment>
<evidence type="ECO:0000259" key="16">
    <source>
        <dbReference type="Pfam" id="PF05193"/>
    </source>
</evidence>
<dbReference type="GO" id="GO:0005737">
    <property type="term" value="C:cytoplasm"/>
    <property type="evidence" value="ECO:0007669"/>
    <property type="project" value="UniProtKB-ARBA"/>
</dbReference>
<dbReference type="InterPro" id="IPR001431">
    <property type="entry name" value="Pept_M16_Zn_BS"/>
</dbReference>
<dbReference type="Gene3D" id="3.30.830.10">
    <property type="entry name" value="Metalloenzyme, LuxS/M16 peptidase-like"/>
    <property type="match status" value="2"/>
</dbReference>
<feature type="domain" description="Peptidase M16 C-terminal" evidence="16">
    <location>
        <begin position="182"/>
        <end position="319"/>
    </location>
</feature>
<gene>
    <name evidence="19" type="ORF">JZ00_09580</name>
</gene>
<evidence type="ECO:0000256" key="12">
    <source>
        <dbReference type="ARBA" id="ARBA00030977"/>
    </source>
</evidence>
<dbReference type="InterPro" id="IPR007863">
    <property type="entry name" value="Peptidase_M16_C"/>
</dbReference>
<dbReference type="InterPro" id="IPR011844">
    <property type="entry name" value="PQQ_synth_PqqF"/>
</dbReference>
<dbReference type="AlphaFoldDB" id="A0A0B1Z3V7"/>
<dbReference type="InterPro" id="IPR054734">
    <property type="entry name" value="PqqF-like_C_4"/>
</dbReference>
<evidence type="ECO:0000256" key="2">
    <source>
        <dbReference type="ARBA" id="ARBA00004886"/>
    </source>
</evidence>
<reference evidence="20" key="1">
    <citation type="submission" date="2015-03" db="EMBL/GenBank/DDBJ databases">
        <title>Pseudomonas frederiksbergensis hydrocarbon degrader.</title>
        <authorList>
            <person name="Brown L.M."/>
            <person name="Ruiz O.N."/>
            <person name="Mueller S."/>
            <person name="Gunasekera T.S."/>
        </authorList>
    </citation>
    <scope>NUCLEOTIDE SEQUENCE [LARGE SCALE GENOMIC DNA]</scope>
    <source>
        <strain evidence="20">SI8</strain>
    </source>
</reference>
<feature type="region of interest" description="Disordered" evidence="14">
    <location>
        <begin position="431"/>
        <end position="454"/>
    </location>
</feature>
<dbReference type="OrthoDB" id="9811314at2"/>
<evidence type="ECO:0000256" key="7">
    <source>
        <dbReference type="ARBA" id="ARBA00022801"/>
    </source>
</evidence>
<proteinExistence type="inferred from homology"/>
<dbReference type="NCBIfam" id="TIGR02110">
    <property type="entry name" value="PQQ_syn_pqqF"/>
    <property type="match status" value="1"/>
</dbReference>
<dbReference type="EMBL" id="JQGJ01000004">
    <property type="protein sequence ID" value="KHK65285.1"/>
    <property type="molecule type" value="Genomic_DNA"/>
</dbReference>
<organism evidence="19 20">
    <name type="scientific">Pseudomonas frederiksbergensis</name>
    <dbReference type="NCBI Taxonomy" id="104087"/>
    <lineage>
        <taxon>Bacteria</taxon>
        <taxon>Pseudomonadati</taxon>
        <taxon>Pseudomonadota</taxon>
        <taxon>Gammaproteobacteria</taxon>
        <taxon>Pseudomonadales</taxon>
        <taxon>Pseudomonadaceae</taxon>
        <taxon>Pseudomonas</taxon>
    </lineage>
</organism>
<dbReference type="SUPFAM" id="SSF63411">
    <property type="entry name" value="LuxS/MPP-like metallohydrolase"/>
    <property type="match status" value="3"/>
</dbReference>
<feature type="domain" description="Coenzyme PQQ synthesis protein F-like C-terminal lobe" evidence="18">
    <location>
        <begin position="656"/>
        <end position="755"/>
    </location>
</feature>